<feature type="transmembrane region" description="Helical" evidence="2">
    <location>
        <begin position="208"/>
        <end position="229"/>
    </location>
</feature>
<organism evidence="4 5">
    <name type="scientific">Kytococcus aerolatus</name>
    <dbReference type="NCBI Taxonomy" id="592308"/>
    <lineage>
        <taxon>Bacteria</taxon>
        <taxon>Bacillati</taxon>
        <taxon>Actinomycetota</taxon>
        <taxon>Actinomycetes</taxon>
        <taxon>Micrococcales</taxon>
        <taxon>Kytococcaceae</taxon>
        <taxon>Kytococcus</taxon>
    </lineage>
</organism>
<gene>
    <name evidence="4" type="ORF">SAMN05445756_1458</name>
</gene>
<dbReference type="EMBL" id="FYEZ01000002">
    <property type="protein sequence ID" value="SNC71381.1"/>
    <property type="molecule type" value="Genomic_DNA"/>
</dbReference>
<feature type="transmembrane region" description="Helical" evidence="2">
    <location>
        <begin position="30"/>
        <end position="48"/>
    </location>
</feature>
<dbReference type="Pfam" id="PF10756">
    <property type="entry name" value="bPH_6"/>
    <property type="match status" value="1"/>
</dbReference>
<evidence type="ECO:0000313" key="4">
    <source>
        <dbReference type="EMBL" id="SNC71381.1"/>
    </source>
</evidence>
<reference evidence="4 5" key="1">
    <citation type="submission" date="2017-06" db="EMBL/GenBank/DDBJ databases">
        <authorList>
            <person name="Kim H.J."/>
            <person name="Triplett B.A."/>
        </authorList>
    </citation>
    <scope>NUCLEOTIDE SEQUENCE [LARGE SCALE GENOMIC DNA]</scope>
    <source>
        <strain evidence="4 5">DSM 22179</strain>
    </source>
</reference>
<sequence length="230" mass="24817">MTTTPQTPSTPPADPREGERQVVHPRRARILAVVSWLLAAVFLGLALTTDPISGVTIALALAGAALAWVLIWRPKVVLDPDALTVVNPVRTVRVPWQRVRRVGSRWSLEVETERGRHRAWAIGSSYRDPSGVDYSADVNGLGLLRRIQAKRLGVSYEELAARPAYEVAEDLQNVAGTVRGVRDAHADALADGVVEADQTPTVVRVDPLAAAALVTGLLVPLGLWLQALLD</sequence>
<keyword evidence="2" id="KW-0472">Membrane</keyword>
<keyword evidence="5" id="KW-1185">Reference proteome</keyword>
<dbReference type="InterPro" id="IPR019692">
    <property type="entry name" value="CFP-6_PH"/>
</dbReference>
<evidence type="ECO:0000256" key="1">
    <source>
        <dbReference type="SAM" id="MobiDB-lite"/>
    </source>
</evidence>
<dbReference type="RefSeq" id="WP_159461888.1">
    <property type="nucleotide sequence ID" value="NZ_FYEZ01000002.1"/>
</dbReference>
<feature type="transmembrane region" description="Helical" evidence="2">
    <location>
        <begin position="54"/>
        <end position="72"/>
    </location>
</feature>
<dbReference type="AlphaFoldDB" id="A0A212TZS0"/>
<dbReference type="OrthoDB" id="5148800at2"/>
<evidence type="ECO:0000256" key="2">
    <source>
        <dbReference type="SAM" id="Phobius"/>
    </source>
</evidence>
<accession>A0A212TZS0</accession>
<proteinExistence type="predicted"/>
<protein>
    <submittedName>
        <fullName evidence="4">PH domain-containing protein</fullName>
    </submittedName>
</protein>
<feature type="domain" description="Low molecular weight protein antigen 6 PH" evidence="3">
    <location>
        <begin position="73"/>
        <end position="117"/>
    </location>
</feature>
<dbReference type="Proteomes" id="UP000198122">
    <property type="component" value="Unassembled WGS sequence"/>
</dbReference>
<keyword evidence="2" id="KW-0812">Transmembrane</keyword>
<keyword evidence="2" id="KW-1133">Transmembrane helix</keyword>
<evidence type="ECO:0000313" key="5">
    <source>
        <dbReference type="Proteomes" id="UP000198122"/>
    </source>
</evidence>
<evidence type="ECO:0000259" key="3">
    <source>
        <dbReference type="Pfam" id="PF10756"/>
    </source>
</evidence>
<name>A0A212TZS0_9MICO</name>
<feature type="region of interest" description="Disordered" evidence="1">
    <location>
        <begin position="1"/>
        <end position="21"/>
    </location>
</feature>